<feature type="transmembrane region" description="Helical" evidence="1">
    <location>
        <begin position="12"/>
        <end position="45"/>
    </location>
</feature>
<comment type="caution">
    <text evidence="2">The sequence shown here is derived from an EMBL/GenBank/DDBJ whole genome shotgun (WGS) entry which is preliminary data.</text>
</comment>
<evidence type="ECO:0000313" key="2">
    <source>
        <dbReference type="EMBL" id="MFC0561797.1"/>
    </source>
</evidence>
<evidence type="ECO:0000256" key="1">
    <source>
        <dbReference type="SAM" id="Phobius"/>
    </source>
</evidence>
<proteinExistence type="predicted"/>
<keyword evidence="1" id="KW-1133">Transmembrane helix</keyword>
<dbReference type="EMBL" id="JBHLTR010000082">
    <property type="protein sequence ID" value="MFC0561797.1"/>
    <property type="molecule type" value="Genomic_DNA"/>
</dbReference>
<dbReference type="RefSeq" id="WP_273843821.1">
    <property type="nucleotide sequence ID" value="NZ_JAQQWT010000007.1"/>
</dbReference>
<gene>
    <name evidence="2" type="ORF">ACFFH4_23220</name>
</gene>
<keyword evidence="1" id="KW-0472">Membrane</keyword>
<reference evidence="2 3" key="1">
    <citation type="submission" date="2024-09" db="EMBL/GenBank/DDBJ databases">
        <authorList>
            <person name="Sun Q."/>
            <person name="Mori K."/>
        </authorList>
    </citation>
    <scope>NUCLEOTIDE SEQUENCE [LARGE SCALE GENOMIC DNA]</scope>
    <source>
        <strain evidence="2 3">NCAIM B.02301</strain>
    </source>
</reference>
<dbReference type="Proteomes" id="UP001589833">
    <property type="component" value="Unassembled WGS sequence"/>
</dbReference>
<protein>
    <recommendedName>
        <fullName evidence="4">Lia operon protein LiaI</fullName>
    </recommendedName>
</protein>
<keyword evidence="3" id="KW-1185">Reference proteome</keyword>
<sequence>MKQTGKVIGGILLVFIGASILLGMLGINLGGLFGLVIGGCFIYWGYSISRDKGKWSIMSILLVALGTVIFLGGIGGVVSLVIGAFLVYGGYKMLQTKETVEESEISRSVKSSSTYDNIDEEFAQLIGEGGAKNGHEKN</sequence>
<feature type="transmembrane region" description="Helical" evidence="1">
    <location>
        <begin position="57"/>
        <end position="88"/>
    </location>
</feature>
<keyword evidence="1" id="KW-0812">Transmembrane</keyword>
<accession>A0ABV6NM06</accession>
<name>A0ABV6NM06_9BACI</name>
<evidence type="ECO:0000313" key="3">
    <source>
        <dbReference type="Proteomes" id="UP001589833"/>
    </source>
</evidence>
<organism evidence="2 3">
    <name type="scientific">Halalkalibacter alkalisediminis</name>
    <dbReference type="NCBI Taxonomy" id="935616"/>
    <lineage>
        <taxon>Bacteria</taxon>
        <taxon>Bacillati</taxon>
        <taxon>Bacillota</taxon>
        <taxon>Bacilli</taxon>
        <taxon>Bacillales</taxon>
        <taxon>Bacillaceae</taxon>
        <taxon>Halalkalibacter</taxon>
    </lineage>
</organism>
<evidence type="ECO:0008006" key="4">
    <source>
        <dbReference type="Google" id="ProtNLM"/>
    </source>
</evidence>